<evidence type="ECO:0000313" key="2">
    <source>
        <dbReference type="EMBL" id="CAH2092286.1"/>
    </source>
</evidence>
<gene>
    <name evidence="2" type="ORF">EEDITHA_LOCUS8061</name>
</gene>
<dbReference type="PANTHER" id="PTHR10492:SF57">
    <property type="entry name" value="ATP-DEPENDENT DNA HELICASE"/>
    <property type="match status" value="1"/>
</dbReference>
<dbReference type="Pfam" id="PF21530">
    <property type="entry name" value="Pif1_2B_dom"/>
    <property type="match status" value="1"/>
</dbReference>
<reference evidence="2" key="1">
    <citation type="submission" date="2022-03" db="EMBL/GenBank/DDBJ databases">
        <authorList>
            <person name="Tunstrom K."/>
        </authorList>
    </citation>
    <scope>NUCLEOTIDE SEQUENCE</scope>
</reference>
<dbReference type="InterPro" id="IPR049163">
    <property type="entry name" value="Pif1-like_2B_dom"/>
</dbReference>
<dbReference type="EMBL" id="CAKOGL010000011">
    <property type="protein sequence ID" value="CAH2092286.1"/>
    <property type="molecule type" value="Genomic_DNA"/>
</dbReference>
<keyword evidence="3" id="KW-1185">Reference proteome</keyword>
<feature type="domain" description="DNA helicase Pif1-like 2B" evidence="1">
    <location>
        <begin position="98"/>
        <end position="143"/>
    </location>
</feature>
<dbReference type="AlphaFoldDB" id="A0AAU9U2Y7"/>
<protein>
    <recommendedName>
        <fullName evidence="1">DNA helicase Pif1-like 2B domain-containing protein</fullName>
    </recommendedName>
</protein>
<evidence type="ECO:0000259" key="1">
    <source>
        <dbReference type="Pfam" id="PF21530"/>
    </source>
</evidence>
<sequence>MPEPSFDGECISSDYAIEINYDPVELAETLQTDVSRLNEEQRLIFDHVCCSVNSALGEMLSVDAPGKTGKTFLTKRYFGEDTKSKVMEEEESTSYPVEFLESVGARGLSAYKINLKVNVPIMLLSNLKPSKFCNGTRIKVTNL</sequence>
<name>A0AAU9U2Y7_EUPED</name>
<accession>A0AAU9U2Y7</accession>
<proteinExistence type="predicted"/>
<comment type="caution">
    <text evidence="2">The sequence shown here is derived from an EMBL/GenBank/DDBJ whole genome shotgun (WGS) entry which is preliminary data.</text>
</comment>
<dbReference type="Proteomes" id="UP001153954">
    <property type="component" value="Unassembled WGS sequence"/>
</dbReference>
<evidence type="ECO:0000313" key="3">
    <source>
        <dbReference type="Proteomes" id="UP001153954"/>
    </source>
</evidence>
<dbReference type="PANTHER" id="PTHR10492">
    <property type="match status" value="1"/>
</dbReference>
<organism evidence="2 3">
    <name type="scientific">Euphydryas editha</name>
    <name type="common">Edith's checkerspot</name>
    <dbReference type="NCBI Taxonomy" id="104508"/>
    <lineage>
        <taxon>Eukaryota</taxon>
        <taxon>Metazoa</taxon>
        <taxon>Ecdysozoa</taxon>
        <taxon>Arthropoda</taxon>
        <taxon>Hexapoda</taxon>
        <taxon>Insecta</taxon>
        <taxon>Pterygota</taxon>
        <taxon>Neoptera</taxon>
        <taxon>Endopterygota</taxon>
        <taxon>Lepidoptera</taxon>
        <taxon>Glossata</taxon>
        <taxon>Ditrysia</taxon>
        <taxon>Papilionoidea</taxon>
        <taxon>Nymphalidae</taxon>
        <taxon>Nymphalinae</taxon>
        <taxon>Euphydryas</taxon>
    </lineage>
</organism>